<evidence type="ECO:0000313" key="4">
    <source>
        <dbReference type="Proteomes" id="UP000236333"/>
    </source>
</evidence>
<evidence type="ECO:0000256" key="1">
    <source>
        <dbReference type="SAM" id="MobiDB-lite"/>
    </source>
</evidence>
<feature type="compositionally biased region" description="Low complexity" evidence="1">
    <location>
        <begin position="1"/>
        <end position="18"/>
    </location>
</feature>
<dbReference type="Proteomes" id="UP000236333">
    <property type="component" value="Unassembled WGS sequence"/>
</dbReference>
<dbReference type="Pfam" id="PF13676">
    <property type="entry name" value="TIR_2"/>
    <property type="match status" value="1"/>
</dbReference>
<dbReference type="AlphaFoldDB" id="A0A2J7ZPW9"/>
<accession>A0A2J7ZPW9</accession>
<dbReference type="OrthoDB" id="547020at2759"/>
<dbReference type="InterPro" id="IPR000157">
    <property type="entry name" value="TIR_dom"/>
</dbReference>
<reference evidence="3 4" key="1">
    <citation type="journal article" date="2017" name="Mol. Biol. Evol.">
        <title>The 4-celled Tetrabaena socialis nuclear genome reveals the essential components for genetic control of cell number at the origin of multicellularity in the volvocine lineage.</title>
        <authorList>
            <person name="Featherston J."/>
            <person name="Arakaki Y."/>
            <person name="Hanschen E.R."/>
            <person name="Ferris P.J."/>
            <person name="Michod R.E."/>
            <person name="Olson B.J.S.C."/>
            <person name="Nozaki H."/>
            <person name="Durand P.M."/>
        </authorList>
    </citation>
    <scope>NUCLEOTIDE SEQUENCE [LARGE SCALE GENOMIC DNA]</scope>
    <source>
        <strain evidence="3 4">NIES-571</strain>
    </source>
</reference>
<comment type="caution">
    <text evidence="3">The sequence shown here is derived from an EMBL/GenBank/DDBJ whole genome shotgun (WGS) entry which is preliminary data.</text>
</comment>
<organism evidence="3 4">
    <name type="scientific">Tetrabaena socialis</name>
    <dbReference type="NCBI Taxonomy" id="47790"/>
    <lineage>
        <taxon>Eukaryota</taxon>
        <taxon>Viridiplantae</taxon>
        <taxon>Chlorophyta</taxon>
        <taxon>core chlorophytes</taxon>
        <taxon>Chlorophyceae</taxon>
        <taxon>CS clade</taxon>
        <taxon>Chlamydomonadales</taxon>
        <taxon>Tetrabaenaceae</taxon>
        <taxon>Tetrabaena</taxon>
    </lineage>
</organism>
<dbReference type="EMBL" id="PGGS01000680">
    <property type="protein sequence ID" value="PNH02306.1"/>
    <property type="molecule type" value="Genomic_DNA"/>
</dbReference>
<evidence type="ECO:0000259" key="2">
    <source>
        <dbReference type="Pfam" id="PF13676"/>
    </source>
</evidence>
<dbReference type="InterPro" id="IPR035897">
    <property type="entry name" value="Toll_tir_struct_dom_sf"/>
</dbReference>
<name>A0A2J7ZPW9_9CHLO</name>
<feature type="domain" description="TIR" evidence="2">
    <location>
        <begin position="48"/>
        <end position="131"/>
    </location>
</feature>
<dbReference type="Gene3D" id="3.40.50.10140">
    <property type="entry name" value="Toll/interleukin-1 receptor homology (TIR) domain"/>
    <property type="match status" value="1"/>
</dbReference>
<proteinExistence type="predicted"/>
<dbReference type="SUPFAM" id="SSF52200">
    <property type="entry name" value="Toll/Interleukin receptor TIR domain"/>
    <property type="match status" value="1"/>
</dbReference>
<protein>
    <recommendedName>
        <fullName evidence="2">TIR domain-containing protein</fullName>
    </recommendedName>
</protein>
<dbReference type="GO" id="GO:0007165">
    <property type="term" value="P:signal transduction"/>
    <property type="evidence" value="ECO:0007669"/>
    <property type="project" value="InterPro"/>
</dbReference>
<sequence>MGCGASQPAAEQPAAQRSPARDTHEAQIMISYRVAETGAESLGGDGSALRIKLYLESLGYSVFMDRGTAAVDRQLQQWAERPEQRIIGCQVFIALCSPGYGGSTWTVLEYQLAHSVEKTIIPVWHSGQYPPAELQIYMTELQRVPSGSQPLVEMDFKTVMQELTIMISYRVAETGAESLGGDGMALRIKLYLVSLGYSVFLAEVKLWGGQAKRALIGCQLVIALCSPG</sequence>
<evidence type="ECO:0000313" key="3">
    <source>
        <dbReference type="EMBL" id="PNH02306.1"/>
    </source>
</evidence>
<feature type="region of interest" description="Disordered" evidence="1">
    <location>
        <begin position="1"/>
        <end position="23"/>
    </location>
</feature>
<keyword evidence="4" id="KW-1185">Reference proteome</keyword>
<gene>
    <name evidence="3" type="ORF">TSOC_011735</name>
</gene>